<accession>A0ABS8WSN1</accession>
<dbReference type="Proteomes" id="UP000823775">
    <property type="component" value="Unassembled WGS sequence"/>
</dbReference>
<gene>
    <name evidence="2" type="ORF">HAX54_004124</name>
</gene>
<evidence type="ECO:0000313" key="2">
    <source>
        <dbReference type="EMBL" id="MCE3215929.1"/>
    </source>
</evidence>
<proteinExistence type="predicted"/>
<sequence>MANKCVNIPYITNAIQENDQKVHIEAVILIACIMSGIHVNFEEVVEALIKRKARRPALSMTFPQEEENSIMGRPKSSLGHETESAPLEKDLGDPTPIISEHAFEEVRPPRSSPPPPPSGPSGLQKLANITYANDN</sequence>
<protein>
    <recommendedName>
        <fullName evidence="4">FRIGIDA-like protein</fullName>
    </recommendedName>
</protein>
<feature type="region of interest" description="Disordered" evidence="1">
    <location>
        <begin position="60"/>
        <end position="135"/>
    </location>
</feature>
<comment type="caution">
    <text evidence="2">The sequence shown here is derived from an EMBL/GenBank/DDBJ whole genome shotgun (WGS) entry which is preliminary data.</text>
</comment>
<keyword evidence="3" id="KW-1185">Reference proteome</keyword>
<evidence type="ECO:0000256" key="1">
    <source>
        <dbReference type="SAM" id="MobiDB-lite"/>
    </source>
</evidence>
<name>A0ABS8WSN1_DATST</name>
<feature type="compositionally biased region" description="Basic and acidic residues" evidence="1">
    <location>
        <begin position="78"/>
        <end position="92"/>
    </location>
</feature>
<reference evidence="2 3" key="1">
    <citation type="journal article" date="2021" name="BMC Genomics">
        <title>Datura genome reveals duplications of psychoactive alkaloid biosynthetic genes and high mutation rate following tissue culture.</title>
        <authorList>
            <person name="Rajewski A."/>
            <person name="Carter-House D."/>
            <person name="Stajich J."/>
            <person name="Litt A."/>
        </authorList>
    </citation>
    <scope>NUCLEOTIDE SEQUENCE [LARGE SCALE GENOMIC DNA]</scope>
    <source>
        <strain evidence="2">AR-01</strain>
    </source>
</reference>
<organism evidence="2 3">
    <name type="scientific">Datura stramonium</name>
    <name type="common">Jimsonweed</name>
    <name type="synonym">Common thornapple</name>
    <dbReference type="NCBI Taxonomy" id="4076"/>
    <lineage>
        <taxon>Eukaryota</taxon>
        <taxon>Viridiplantae</taxon>
        <taxon>Streptophyta</taxon>
        <taxon>Embryophyta</taxon>
        <taxon>Tracheophyta</taxon>
        <taxon>Spermatophyta</taxon>
        <taxon>Magnoliopsida</taxon>
        <taxon>eudicotyledons</taxon>
        <taxon>Gunneridae</taxon>
        <taxon>Pentapetalae</taxon>
        <taxon>asterids</taxon>
        <taxon>lamiids</taxon>
        <taxon>Solanales</taxon>
        <taxon>Solanaceae</taxon>
        <taxon>Solanoideae</taxon>
        <taxon>Datureae</taxon>
        <taxon>Datura</taxon>
    </lineage>
</organism>
<dbReference type="EMBL" id="JACEIK010011863">
    <property type="protein sequence ID" value="MCE3215929.1"/>
    <property type="molecule type" value="Genomic_DNA"/>
</dbReference>
<feature type="compositionally biased region" description="Pro residues" evidence="1">
    <location>
        <begin position="110"/>
        <end position="119"/>
    </location>
</feature>
<evidence type="ECO:0008006" key="4">
    <source>
        <dbReference type="Google" id="ProtNLM"/>
    </source>
</evidence>
<evidence type="ECO:0000313" key="3">
    <source>
        <dbReference type="Proteomes" id="UP000823775"/>
    </source>
</evidence>